<name>A0A0F7ZMW6_9HYPO</name>
<gene>
    <name evidence="6" type="ORF">HIM_07907</name>
</gene>
<dbReference type="PANTHER" id="PTHR47447:SF17">
    <property type="entry name" value="OS12G0638900 PROTEIN"/>
    <property type="match status" value="1"/>
</dbReference>
<keyword evidence="2" id="KW-0677">Repeat</keyword>
<feature type="repeat" description="PPR" evidence="5">
    <location>
        <begin position="446"/>
        <end position="481"/>
    </location>
</feature>
<evidence type="ECO:0000256" key="1">
    <source>
        <dbReference type="ARBA" id="ARBA00006192"/>
    </source>
</evidence>
<comment type="similarity">
    <text evidence="1">Belongs to the CCM1 family.</text>
</comment>
<reference evidence="6 7" key="1">
    <citation type="journal article" date="2014" name="Genome Biol. Evol.">
        <title>Comparative genomics and transcriptomics analyses reveal divergent lifestyle features of nematode endoparasitic fungus Hirsutella minnesotensis.</title>
        <authorList>
            <person name="Lai Y."/>
            <person name="Liu K."/>
            <person name="Zhang X."/>
            <person name="Zhang X."/>
            <person name="Li K."/>
            <person name="Wang N."/>
            <person name="Shu C."/>
            <person name="Wu Y."/>
            <person name="Wang C."/>
            <person name="Bushley K.E."/>
            <person name="Xiang M."/>
            <person name="Liu X."/>
        </authorList>
    </citation>
    <scope>NUCLEOTIDE SEQUENCE [LARGE SCALE GENOMIC DNA]</scope>
    <source>
        <strain evidence="6 7">3608</strain>
    </source>
</reference>
<dbReference type="PANTHER" id="PTHR47447">
    <property type="entry name" value="OS03G0856100 PROTEIN"/>
    <property type="match status" value="1"/>
</dbReference>
<protein>
    <recommendedName>
        <fullName evidence="8">Pentacotripeptide-repeat region of PRORP domain-containing protein</fullName>
    </recommendedName>
</protein>
<evidence type="ECO:0000256" key="4">
    <source>
        <dbReference type="ARBA" id="ARBA00044511"/>
    </source>
</evidence>
<dbReference type="Proteomes" id="UP000054481">
    <property type="component" value="Unassembled WGS sequence"/>
</dbReference>
<dbReference type="InterPro" id="IPR002885">
    <property type="entry name" value="PPR_rpt"/>
</dbReference>
<dbReference type="AlphaFoldDB" id="A0A0F7ZMW6"/>
<evidence type="ECO:0000256" key="2">
    <source>
        <dbReference type="ARBA" id="ARBA00022737"/>
    </source>
</evidence>
<feature type="repeat" description="PPR" evidence="5">
    <location>
        <begin position="298"/>
        <end position="332"/>
    </location>
</feature>
<evidence type="ECO:0000256" key="3">
    <source>
        <dbReference type="ARBA" id="ARBA00044493"/>
    </source>
</evidence>
<dbReference type="NCBIfam" id="TIGR00756">
    <property type="entry name" value="PPR"/>
    <property type="match status" value="1"/>
</dbReference>
<evidence type="ECO:0000256" key="5">
    <source>
        <dbReference type="PROSITE-ProRule" id="PRU00708"/>
    </source>
</evidence>
<comment type="subunit">
    <text evidence="4">Binds to mitochondrial small subunit 15S rRNA.</text>
</comment>
<keyword evidence="7" id="KW-1185">Reference proteome</keyword>
<evidence type="ECO:0000313" key="6">
    <source>
        <dbReference type="EMBL" id="KJZ72715.1"/>
    </source>
</evidence>
<dbReference type="PROSITE" id="PS51375">
    <property type="entry name" value="PPR"/>
    <property type="match status" value="2"/>
</dbReference>
<evidence type="ECO:0008006" key="8">
    <source>
        <dbReference type="Google" id="ProtNLM"/>
    </source>
</evidence>
<dbReference type="Gene3D" id="1.25.40.10">
    <property type="entry name" value="Tetratricopeptide repeat domain"/>
    <property type="match status" value="1"/>
</dbReference>
<dbReference type="Pfam" id="PF01535">
    <property type="entry name" value="PPR"/>
    <property type="match status" value="1"/>
</dbReference>
<dbReference type="InterPro" id="IPR011990">
    <property type="entry name" value="TPR-like_helical_dom_sf"/>
</dbReference>
<comment type="function">
    <text evidence="3">Regulates mitochondrial small subunit maturation by controlling 15S rRNA 5'-end processing. Localizes to the 5' precursor of the 15S rRNA in a position that is subsequently occupied by mS47 in the mature yeast mtSSU. Uses structure and sequence-specific RNA recognition, binding to a single-stranded region of the precursor and specifically recognizing bases -6 to -1. The exchange of Ccm1 for mS47 is coupled to the irreversible removal of precursor rRNA that is accompanied by conformational changes of the mitoribosomal proteins uS5m and mS26. These conformational changes signal completion of 5'-end rRNA processing through protection of the mature 5'-end of the 15S rRNA and stabilization of mS47. The removal of the 5' precursor together with the dissociation of Ccm1 may be catalyzed by the 5'-3' exoribonuclease Pet127. Involved in the specific removal of group I introns in mitochondrial encoded transcripts.</text>
</comment>
<sequence length="606" mass="69322">MKIPSRLDGFVCGTVLSSLPSASTTIPSATKRSFARTADATTKALPKSPFRPIACAKSSLWLHSTFGLPPKSQHFRRAASYRQIRQNSSATASAVANPPGVGNAQPRSAQDKEFLLSLVQGEEEMNADDCFDFHRDPCRRGYAPADGPKLRVSERPPDVQYPSPDEICDLSNQTQELLLRFYATIAQRLRNPSRVPLGSIYKLYLRIPEPRMLHISGLWRNRLMRIMGTPRRRNSNSMLRYFALVADVKNAGLTLRLSQWNYAMAFAAKYTSRTTIKELEPTLRLWKEMEREANVSGNEVTFNILFDVAAKAGNYILADLIYREMDKRGIEFNRYHHVTLIHYFGLKLDSSGIRAAYREMVESGEMIDTVVLNCVIAGLLRCGEEGAVDETYERMKYYHSLAPDLPKRNYSLNKVITKALMMFSRVGKRYPNLKKGFQSQVRLSPDLRTYKLLVQHYAIKVGNIHKVVQYLDEMKHLNVPLHPTVFLALFKGFYLHGGFRGSDWSDARLRSVLAALYQQRDLHANQFRIDRWVVIWALRAVKKCSTEDTLAGTFASLARRWSIRADRQPFMHSFYENIRQGRDMMSPWGVWDAGTNRRSRKDGSWL</sequence>
<proteinExistence type="inferred from homology"/>
<dbReference type="EMBL" id="KQ030543">
    <property type="protein sequence ID" value="KJZ72715.1"/>
    <property type="molecule type" value="Genomic_DNA"/>
</dbReference>
<organism evidence="6 7">
    <name type="scientific">Hirsutella minnesotensis 3608</name>
    <dbReference type="NCBI Taxonomy" id="1043627"/>
    <lineage>
        <taxon>Eukaryota</taxon>
        <taxon>Fungi</taxon>
        <taxon>Dikarya</taxon>
        <taxon>Ascomycota</taxon>
        <taxon>Pezizomycotina</taxon>
        <taxon>Sordariomycetes</taxon>
        <taxon>Hypocreomycetidae</taxon>
        <taxon>Hypocreales</taxon>
        <taxon>Ophiocordycipitaceae</taxon>
        <taxon>Hirsutella</taxon>
    </lineage>
</organism>
<accession>A0A0F7ZMW6</accession>
<evidence type="ECO:0000313" key="7">
    <source>
        <dbReference type="Proteomes" id="UP000054481"/>
    </source>
</evidence>
<dbReference type="OrthoDB" id="1908178at2759"/>